<feature type="compositionally biased region" description="Basic and acidic residues" evidence="1">
    <location>
        <begin position="379"/>
        <end position="399"/>
    </location>
</feature>
<feature type="compositionally biased region" description="Basic and acidic residues" evidence="1">
    <location>
        <begin position="417"/>
        <end position="437"/>
    </location>
</feature>
<evidence type="ECO:0000256" key="2">
    <source>
        <dbReference type="SAM" id="Phobius"/>
    </source>
</evidence>
<dbReference type="EMBL" id="CAAALY010254042">
    <property type="protein sequence ID" value="VEL37116.1"/>
    <property type="molecule type" value="Genomic_DNA"/>
</dbReference>
<keyword evidence="2" id="KW-1133">Transmembrane helix</keyword>
<accession>A0A3S5B5I6</accession>
<keyword evidence="2" id="KW-0812">Transmembrane</keyword>
<feature type="compositionally biased region" description="Low complexity" evidence="1">
    <location>
        <begin position="341"/>
        <end position="356"/>
    </location>
</feature>
<evidence type="ECO:0000313" key="4">
    <source>
        <dbReference type="Proteomes" id="UP000784294"/>
    </source>
</evidence>
<proteinExistence type="predicted"/>
<keyword evidence="4" id="KW-1185">Reference proteome</keyword>
<keyword evidence="2" id="KW-0472">Membrane</keyword>
<feature type="compositionally biased region" description="Polar residues" evidence="1">
    <location>
        <begin position="79"/>
        <end position="102"/>
    </location>
</feature>
<feature type="compositionally biased region" description="Acidic residues" evidence="1">
    <location>
        <begin position="186"/>
        <end position="197"/>
    </location>
</feature>
<feature type="compositionally biased region" description="Polar residues" evidence="1">
    <location>
        <begin position="49"/>
        <end position="71"/>
    </location>
</feature>
<feature type="compositionally biased region" description="Low complexity" evidence="1">
    <location>
        <begin position="261"/>
        <end position="280"/>
    </location>
</feature>
<organism evidence="3 4">
    <name type="scientific">Protopolystoma xenopodis</name>
    <dbReference type="NCBI Taxonomy" id="117903"/>
    <lineage>
        <taxon>Eukaryota</taxon>
        <taxon>Metazoa</taxon>
        <taxon>Spiralia</taxon>
        <taxon>Lophotrochozoa</taxon>
        <taxon>Platyhelminthes</taxon>
        <taxon>Monogenea</taxon>
        <taxon>Polyopisthocotylea</taxon>
        <taxon>Polystomatidea</taxon>
        <taxon>Polystomatidae</taxon>
        <taxon>Protopolystoma</taxon>
    </lineage>
</organism>
<feature type="region of interest" description="Disordered" evidence="1">
    <location>
        <begin position="256"/>
        <end position="438"/>
    </location>
</feature>
<feature type="region of interest" description="Disordered" evidence="1">
    <location>
        <begin position="23"/>
        <end position="197"/>
    </location>
</feature>
<dbReference type="AlphaFoldDB" id="A0A3S5B5I6"/>
<reference evidence="3" key="1">
    <citation type="submission" date="2018-11" db="EMBL/GenBank/DDBJ databases">
        <authorList>
            <consortium name="Pathogen Informatics"/>
        </authorList>
    </citation>
    <scope>NUCLEOTIDE SEQUENCE</scope>
</reference>
<feature type="transmembrane region" description="Helical" evidence="2">
    <location>
        <begin position="544"/>
        <end position="568"/>
    </location>
</feature>
<gene>
    <name evidence="3" type="ORF">PXEA_LOCUS30556</name>
</gene>
<feature type="compositionally biased region" description="Polar residues" evidence="1">
    <location>
        <begin position="299"/>
        <end position="315"/>
    </location>
</feature>
<comment type="caution">
    <text evidence="3">The sequence shown here is derived from an EMBL/GenBank/DDBJ whole genome shotgun (WGS) entry which is preliminary data.</text>
</comment>
<evidence type="ECO:0000313" key="3">
    <source>
        <dbReference type="EMBL" id="VEL37116.1"/>
    </source>
</evidence>
<feature type="compositionally biased region" description="Polar residues" evidence="1">
    <location>
        <begin position="126"/>
        <end position="139"/>
    </location>
</feature>
<protein>
    <submittedName>
        <fullName evidence="3">Uncharacterized protein</fullName>
    </submittedName>
</protein>
<evidence type="ECO:0000256" key="1">
    <source>
        <dbReference type="SAM" id="MobiDB-lite"/>
    </source>
</evidence>
<name>A0A3S5B5I6_9PLAT</name>
<dbReference type="Proteomes" id="UP000784294">
    <property type="component" value="Unassembled WGS sequence"/>
</dbReference>
<sequence length="587" mass="64686">MTGTSRITLYLIKEIEFACVTTTPYSEPTSSPPSSLPLHLSPSYHDCSASDSTPTKSTILGPQNITLSSESGRFRRTKSNGSNRSGQAGVASTSQQDISSRSPDIPADSDEIAEEDRFLAKKRQPFDNNTRATYRSGQTAKRLRQARKVTSQVRRGSLRSGEAGGCYQNEDDENDNGLQQDTEEKAAEEEEVEEEEGIYDEDLIRDKEVQPYSDELALDTSDALPRLTRRQHRLLLGDATPDQVASFLLLLAVPRSSPGPSTIANSSVTNNSSSNSHANIGVNASSPASGIEEPRKTKTTALSSESNKIPLTSVSGEKERKTRGLGRRGRAKLAVSHGSNDDSSPSSPFLMSDSDSIAFSDDNDDEEQKINVDSVPTNKEGEAKAESKLKMEKNEEVRPEIFQTKIKQPGNEEVNYEEGKESKEEQENKESDVDGKNENLPVDILNCINVSHRQHIVQDLKGVEIMADELEGPEEKSSGILDVSYEDSFVGSGSDSKKSSACRRARMRPQDLSSAQGDCMVAEELGKQRNIIQAYSQADEAPSMIIYINILSSILMLISFYFTTYIHLLNLRRNLSFRVHSYALFFL</sequence>